<dbReference type="InterPro" id="IPR012406">
    <property type="entry name" value="UreE"/>
</dbReference>
<name>A0A520S059_9GAMM</name>
<dbReference type="AlphaFoldDB" id="A0A520S059"/>
<evidence type="ECO:0000313" key="7">
    <source>
        <dbReference type="EMBL" id="RZO75851.1"/>
    </source>
</evidence>
<evidence type="ECO:0000256" key="1">
    <source>
        <dbReference type="ARBA" id="ARBA00004496"/>
    </source>
</evidence>
<comment type="caution">
    <text evidence="7">The sequence shown here is derived from an EMBL/GenBank/DDBJ whole genome shotgun (WGS) entry which is preliminary data.</text>
</comment>
<proteinExistence type="inferred from homology"/>
<dbReference type="SUPFAM" id="SSF69287">
    <property type="entry name" value="Urease metallochaperone UreE, N-terminal domain"/>
    <property type="match status" value="1"/>
</dbReference>
<comment type="function">
    <text evidence="5">Involved in urease metallocenter assembly. Binds nickel. Probably functions as a nickel donor during metallocenter assembly.</text>
</comment>
<dbReference type="Gene3D" id="3.30.70.790">
    <property type="entry name" value="UreE, C-terminal domain"/>
    <property type="match status" value="1"/>
</dbReference>
<evidence type="ECO:0000256" key="4">
    <source>
        <dbReference type="ARBA" id="ARBA00023186"/>
    </source>
</evidence>
<dbReference type="PIRSF" id="PIRSF036402">
    <property type="entry name" value="Ureas_acces_UreE"/>
    <property type="match status" value="1"/>
</dbReference>
<gene>
    <name evidence="5 7" type="primary">ureE</name>
    <name evidence="7" type="ORF">EVA68_05905</name>
</gene>
<feature type="domain" description="UreE urease accessory N-terminal" evidence="6">
    <location>
        <begin position="1"/>
        <end position="69"/>
    </location>
</feature>
<dbReference type="SMART" id="SM00988">
    <property type="entry name" value="UreE_N"/>
    <property type="match status" value="1"/>
</dbReference>
<dbReference type="InterPro" id="IPR004029">
    <property type="entry name" value="UreE_N"/>
</dbReference>
<keyword evidence="3 5" id="KW-0533">Nickel</keyword>
<evidence type="ECO:0000256" key="5">
    <source>
        <dbReference type="HAMAP-Rule" id="MF_00822"/>
    </source>
</evidence>
<keyword evidence="2 5" id="KW-0963">Cytoplasm</keyword>
<reference evidence="7 8" key="1">
    <citation type="submission" date="2019-02" db="EMBL/GenBank/DDBJ databases">
        <title>Prokaryotic population dynamics and viral predation in marine succession experiment using metagenomics: the confinement effect.</title>
        <authorList>
            <person name="Haro-Moreno J.M."/>
            <person name="Rodriguez-Valera F."/>
            <person name="Lopez-Perez M."/>
        </authorList>
    </citation>
    <scope>NUCLEOTIDE SEQUENCE [LARGE SCALE GENOMIC DNA]</scope>
    <source>
        <strain evidence="7">MED-G157</strain>
    </source>
</reference>
<evidence type="ECO:0000256" key="2">
    <source>
        <dbReference type="ARBA" id="ARBA00022490"/>
    </source>
</evidence>
<dbReference type="SUPFAM" id="SSF69737">
    <property type="entry name" value="Urease metallochaperone UreE, C-terminal domain"/>
    <property type="match status" value="1"/>
</dbReference>
<keyword evidence="4 5" id="KW-0143">Chaperone</keyword>
<dbReference type="GO" id="GO:0005737">
    <property type="term" value="C:cytoplasm"/>
    <property type="evidence" value="ECO:0007669"/>
    <property type="project" value="UniProtKB-SubCell"/>
</dbReference>
<dbReference type="InterPro" id="IPR007864">
    <property type="entry name" value="UreE_C_dom"/>
</dbReference>
<dbReference type="NCBIfam" id="NF009751">
    <property type="entry name" value="PRK13261.1-1"/>
    <property type="match status" value="1"/>
</dbReference>
<dbReference type="EMBL" id="SHAG01000023">
    <property type="protein sequence ID" value="RZO75851.1"/>
    <property type="molecule type" value="Genomic_DNA"/>
</dbReference>
<evidence type="ECO:0000256" key="3">
    <source>
        <dbReference type="ARBA" id="ARBA00022596"/>
    </source>
</evidence>
<evidence type="ECO:0000313" key="8">
    <source>
        <dbReference type="Proteomes" id="UP000316199"/>
    </source>
</evidence>
<dbReference type="GO" id="GO:0006457">
    <property type="term" value="P:protein folding"/>
    <property type="evidence" value="ECO:0007669"/>
    <property type="project" value="InterPro"/>
</dbReference>
<dbReference type="Pfam" id="PF02814">
    <property type="entry name" value="UreE_N"/>
    <property type="match status" value="1"/>
</dbReference>
<comment type="similarity">
    <text evidence="5">Belongs to the UreE family.</text>
</comment>
<dbReference type="GO" id="GO:0051082">
    <property type="term" value="F:unfolded protein binding"/>
    <property type="evidence" value="ECO:0007669"/>
    <property type="project" value="UniProtKB-UniRule"/>
</dbReference>
<dbReference type="GO" id="GO:0019627">
    <property type="term" value="P:urea metabolic process"/>
    <property type="evidence" value="ECO:0007669"/>
    <property type="project" value="InterPro"/>
</dbReference>
<dbReference type="HAMAP" id="MF_00822">
    <property type="entry name" value="UreE"/>
    <property type="match status" value="1"/>
</dbReference>
<sequence length="150" mass="16679">MEEFTDLISGTSEMVDLGTSENLFLVYAKREKARLKVKLDSGEEIGIRLKRGLVMRGGDFLRSKSGRLLTVVSAKENLSVVNSESSMNLARVAYHLGNRHVDVQIVVNALFYLSDDVLDDMVRGLGFDITFKQGPFEPESGAYVNRSHGH</sequence>
<comment type="subcellular location">
    <subcellularLocation>
        <location evidence="1 5">Cytoplasm</location>
    </subcellularLocation>
</comment>
<accession>A0A520S059</accession>
<dbReference type="GO" id="GO:0065003">
    <property type="term" value="P:protein-containing complex assembly"/>
    <property type="evidence" value="ECO:0007669"/>
    <property type="project" value="InterPro"/>
</dbReference>
<protein>
    <recommendedName>
        <fullName evidence="5">Urease accessory protein UreE</fullName>
    </recommendedName>
</protein>
<organism evidence="7 8">
    <name type="scientific">OM182 bacterium</name>
    <dbReference type="NCBI Taxonomy" id="2510334"/>
    <lineage>
        <taxon>Bacteria</taxon>
        <taxon>Pseudomonadati</taxon>
        <taxon>Pseudomonadota</taxon>
        <taxon>Gammaproteobacteria</taxon>
        <taxon>OMG group</taxon>
        <taxon>OM182 clade</taxon>
    </lineage>
</organism>
<dbReference type="Proteomes" id="UP000316199">
    <property type="component" value="Unassembled WGS sequence"/>
</dbReference>
<dbReference type="GO" id="GO:0016151">
    <property type="term" value="F:nickel cation binding"/>
    <property type="evidence" value="ECO:0007669"/>
    <property type="project" value="UniProtKB-UniRule"/>
</dbReference>
<evidence type="ECO:0000259" key="6">
    <source>
        <dbReference type="SMART" id="SM00988"/>
    </source>
</evidence>
<dbReference type="Gene3D" id="2.60.260.20">
    <property type="entry name" value="Urease metallochaperone UreE, N-terminal domain"/>
    <property type="match status" value="1"/>
</dbReference>
<dbReference type="Pfam" id="PF05194">
    <property type="entry name" value="UreE_C"/>
    <property type="match status" value="1"/>
</dbReference>
<dbReference type="InterPro" id="IPR036118">
    <property type="entry name" value="UreE_N_sf"/>
</dbReference>